<dbReference type="STRING" id="1505087.AYJ54_12875"/>
<gene>
    <name evidence="1" type="ORF">AYJ54_12875</name>
</gene>
<dbReference type="EMBL" id="LUUB01000054">
    <property type="protein sequence ID" value="OAF10066.1"/>
    <property type="molecule type" value="Genomic_DNA"/>
</dbReference>
<name>A0A176YTS4_9BRAD</name>
<dbReference type="AlphaFoldDB" id="A0A176YTS4"/>
<evidence type="ECO:0000313" key="2">
    <source>
        <dbReference type="Proteomes" id="UP000076959"/>
    </source>
</evidence>
<dbReference type="Proteomes" id="UP000076959">
    <property type="component" value="Unassembled WGS sequence"/>
</dbReference>
<comment type="caution">
    <text evidence="1">The sequence shown here is derived from an EMBL/GenBank/DDBJ whole genome shotgun (WGS) entry which is preliminary data.</text>
</comment>
<evidence type="ECO:0000313" key="1">
    <source>
        <dbReference type="EMBL" id="OAF10066.1"/>
    </source>
</evidence>
<accession>A0A176YTS4</accession>
<organism evidence="1 2">
    <name type="scientific">Bradyrhizobium centrolobii</name>
    <dbReference type="NCBI Taxonomy" id="1505087"/>
    <lineage>
        <taxon>Bacteria</taxon>
        <taxon>Pseudomonadati</taxon>
        <taxon>Pseudomonadota</taxon>
        <taxon>Alphaproteobacteria</taxon>
        <taxon>Hyphomicrobiales</taxon>
        <taxon>Nitrobacteraceae</taxon>
        <taxon>Bradyrhizobium</taxon>
    </lineage>
</organism>
<sequence length="124" mass="13476">MCALARVFSDAAGRRRKSASSSPDGIRIARSRGRASGLVAKEGRQLLPHLAAQVPGLRRVPGTDQRAKLDGARIRIDHLEIDHCAIPKLGFFHCLLQPATYTRYIGAVIDVQRDPPGATVAELR</sequence>
<keyword evidence="2" id="KW-1185">Reference proteome</keyword>
<reference evidence="1 2" key="1">
    <citation type="submission" date="2016-03" db="EMBL/GenBank/DDBJ databases">
        <title>Draft Genome Sequence of the Strain BR 10245 (Bradyrhizobium sp.) isolated from nodules of Centrolobium paraense.</title>
        <authorList>
            <person name="Simoes-Araujo J.L.Sr."/>
            <person name="Barauna A.C."/>
            <person name="Silva K."/>
            <person name="Zilli J.E."/>
        </authorList>
    </citation>
    <scope>NUCLEOTIDE SEQUENCE [LARGE SCALE GENOMIC DNA]</scope>
    <source>
        <strain evidence="1 2">BR 10245</strain>
    </source>
</reference>
<proteinExistence type="predicted"/>
<protein>
    <submittedName>
        <fullName evidence="1">Uncharacterized protein</fullName>
    </submittedName>
</protein>